<evidence type="ECO:0000256" key="5">
    <source>
        <dbReference type="ARBA" id="ARBA00022842"/>
    </source>
</evidence>
<dbReference type="GO" id="GO:0046872">
    <property type="term" value="F:metal ion binding"/>
    <property type="evidence" value="ECO:0007669"/>
    <property type="project" value="UniProtKB-KW"/>
</dbReference>
<dbReference type="InterPro" id="IPR016185">
    <property type="entry name" value="PreATP-grasp_dom_sf"/>
</dbReference>
<keyword evidence="4" id="KW-0067">ATP-binding</keyword>
<dbReference type="Gene3D" id="3.30.1490.330">
    <property type="match status" value="1"/>
</dbReference>
<gene>
    <name evidence="7" type="ORF">GE300_20025</name>
</gene>
<keyword evidence="2" id="KW-0479">Metal-binding</keyword>
<dbReference type="EMBL" id="WIND01000028">
    <property type="protein sequence ID" value="MSU91866.1"/>
    <property type="molecule type" value="Genomic_DNA"/>
</dbReference>
<dbReference type="GO" id="GO:0016874">
    <property type="term" value="F:ligase activity"/>
    <property type="evidence" value="ECO:0007669"/>
    <property type="project" value="UniProtKB-KW"/>
</dbReference>
<name>A0A6L5Z5K9_9RHOB</name>
<keyword evidence="5" id="KW-0460">Magnesium</keyword>
<evidence type="ECO:0000259" key="6">
    <source>
        <dbReference type="Pfam" id="PF03738"/>
    </source>
</evidence>
<sequence length="400" mass="44699">MKLVTLTPRENYRELAEAVGFGFHTMHGQEYWVDGEAYAFSLAQVEDHIEDPSTELHKMAMDAVGEIIRDDEMMLRMAIPEEHFDLIRRSWTTAEPHLYGRFDLSYDGVRPAKMLEYNADTPTSLFEAGVFQWSWLENMIELGQLSEGCDQFNGIYEALAARWPACMKPGETHIHFAGDPENEEDQATLKVLAETAADAGVEAVPTALSGIGADADGRFLDEEDRVIGTLFKLYPWEDMLRDDFAGLIRGSRTRFIEPAWKAVLSNKALMAVMWRMFEGHPNLLPCLMEDEIERETAFVRRTKLLLEQTGTARKPVLSREGAGVRLTAPGGKILEASGADGYGHHPHVIQSLAPLPDFDGRRPVIGSWIVGDACVGMGIRDDLSAITGDLSRFVPHFIEN</sequence>
<evidence type="ECO:0000256" key="1">
    <source>
        <dbReference type="ARBA" id="ARBA00022598"/>
    </source>
</evidence>
<keyword evidence="1" id="KW-0436">Ligase</keyword>
<dbReference type="AlphaFoldDB" id="A0A6L5Z5K9"/>
<keyword evidence="8" id="KW-1185">Reference proteome</keyword>
<evidence type="ECO:0000256" key="2">
    <source>
        <dbReference type="ARBA" id="ARBA00022723"/>
    </source>
</evidence>
<organism evidence="7 8">
    <name type="scientific">Halovulum marinum</name>
    <dbReference type="NCBI Taxonomy" id="2662447"/>
    <lineage>
        <taxon>Bacteria</taxon>
        <taxon>Pseudomonadati</taxon>
        <taxon>Pseudomonadota</taxon>
        <taxon>Alphaproteobacteria</taxon>
        <taxon>Rhodobacterales</taxon>
        <taxon>Paracoccaceae</taxon>
        <taxon>Halovulum</taxon>
    </lineage>
</organism>
<protein>
    <recommendedName>
        <fullName evidence="6">Glutathionylspermidine synthase pre-ATP-grasp-like domain-containing protein</fullName>
    </recommendedName>
</protein>
<dbReference type="GO" id="GO:0005524">
    <property type="term" value="F:ATP binding"/>
    <property type="evidence" value="ECO:0007669"/>
    <property type="project" value="UniProtKB-KW"/>
</dbReference>
<comment type="caution">
    <text evidence="7">The sequence shown here is derived from an EMBL/GenBank/DDBJ whole genome shotgun (WGS) entry which is preliminary data.</text>
</comment>
<evidence type="ECO:0000256" key="3">
    <source>
        <dbReference type="ARBA" id="ARBA00022741"/>
    </source>
</evidence>
<keyword evidence="3" id="KW-0547">Nucleotide-binding</keyword>
<dbReference type="RefSeq" id="WP_154449297.1">
    <property type="nucleotide sequence ID" value="NZ_WIND01000028.1"/>
</dbReference>
<evidence type="ECO:0000256" key="4">
    <source>
        <dbReference type="ARBA" id="ARBA00022840"/>
    </source>
</evidence>
<evidence type="ECO:0000313" key="7">
    <source>
        <dbReference type="EMBL" id="MSU91866.1"/>
    </source>
</evidence>
<proteinExistence type="predicted"/>
<dbReference type="Proteomes" id="UP000474957">
    <property type="component" value="Unassembled WGS sequence"/>
</dbReference>
<dbReference type="InterPro" id="IPR005494">
    <property type="entry name" value="GSPS_pre-ATP-grasp-like_dom"/>
</dbReference>
<dbReference type="Pfam" id="PF03738">
    <property type="entry name" value="GSP_synth"/>
    <property type="match status" value="1"/>
</dbReference>
<reference evidence="7 8" key="1">
    <citation type="submission" date="2019-10" db="EMBL/GenBank/DDBJ databases">
        <title>Cognatihalovulum marinum gen. nov. sp. nov., a new member of the family Rhodobacteraceae isolated from deep seawater of the Northwest Indian Ocean.</title>
        <authorList>
            <person name="Ruan C."/>
            <person name="Wang J."/>
            <person name="Zheng X."/>
            <person name="Song L."/>
            <person name="Zhu Y."/>
            <person name="Huang Y."/>
            <person name="Lu Z."/>
            <person name="Du W."/>
            <person name="Huang L."/>
            <person name="Dai X."/>
        </authorList>
    </citation>
    <scope>NUCLEOTIDE SEQUENCE [LARGE SCALE GENOMIC DNA]</scope>
    <source>
        <strain evidence="7 8">2CG4</strain>
    </source>
</reference>
<dbReference type="SUPFAM" id="SSF56059">
    <property type="entry name" value="Glutathione synthetase ATP-binding domain-like"/>
    <property type="match status" value="1"/>
</dbReference>
<accession>A0A6L5Z5K9</accession>
<feature type="domain" description="Glutathionylspermidine synthase pre-ATP-grasp-like" evidence="6">
    <location>
        <begin position="14"/>
        <end position="398"/>
    </location>
</feature>
<evidence type="ECO:0000313" key="8">
    <source>
        <dbReference type="Proteomes" id="UP000474957"/>
    </source>
</evidence>
<dbReference type="SUPFAM" id="SSF52440">
    <property type="entry name" value="PreATP-grasp domain"/>
    <property type="match status" value="1"/>
</dbReference>